<feature type="transmembrane region" description="Helical" evidence="10">
    <location>
        <begin position="202"/>
        <end position="220"/>
    </location>
</feature>
<feature type="domain" description="Cation/H+ exchanger transmembrane" evidence="11">
    <location>
        <begin position="72"/>
        <end position="401"/>
    </location>
</feature>
<dbReference type="InterPro" id="IPR038770">
    <property type="entry name" value="Na+/solute_symporter_sf"/>
</dbReference>
<feature type="transmembrane region" description="Helical" evidence="10">
    <location>
        <begin position="319"/>
        <end position="339"/>
    </location>
</feature>
<keyword evidence="7" id="KW-0406">Ion transport</keyword>
<keyword evidence="2" id="KW-0813">Transport</keyword>
<dbReference type="GO" id="GO:0015386">
    <property type="term" value="F:potassium:proton antiporter activity"/>
    <property type="evidence" value="ECO:0007669"/>
    <property type="project" value="InterPro"/>
</dbReference>
<evidence type="ECO:0000256" key="10">
    <source>
        <dbReference type="SAM" id="Phobius"/>
    </source>
</evidence>
<dbReference type="PANTHER" id="PTHR16254">
    <property type="entry name" value="POTASSIUM/PROTON ANTIPORTER-RELATED"/>
    <property type="match status" value="1"/>
</dbReference>
<name>A0A7S1ZZG6_9STRA</name>
<organism evidence="12">
    <name type="scientific">Ditylum brightwellii</name>
    <dbReference type="NCBI Taxonomy" id="49249"/>
    <lineage>
        <taxon>Eukaryota</taxon>
        <taxon>Sar</taxon>
        <taxon>Stramenopiles</taxon>
        <taxon>Ochrophyta</taxon>
        <taxon>Bacillariophyta</taxon>
        <taxon>Mediophyceae</taxon>
        <taxon>Lithodesmiophycidae</taxon>
        <taxon>Lithodesmiales</taxon>
        <taxon>Lithodesmiaceae</taxon>
        <taxon>Ditylum</taxon>
    </lineage>
</organism>
<keyword evidence="3" id="KW-0050">Antiport</keyword>
<evidence type="ECO:0000313" key="12">
    <source>
        <dbReference type="EMBL" id="CAD9353231.1"/>
    </source>
</evidence>
<evidence type="ECO:0000256" key="2">
    <source>
        <dbReference type="ARBA" id="ARBA00022448"/>
    </source>
</evidence>
<dbReference type="InterPro" id="IPR045158">
    <property type="entry name" value="KEA4/5/6-like"/>
</dbReference>
<reference evidence="12" key="1">
    <citation type="submission" date="2021-01" db="EMBL/GenBank/DDBJ databases">
        <authorList>
            <person name="Corre E."/>
            <person name="Pelletier E."/>
            <person name="Niang G."/>
            <person name="Scheremetjew M."/>
            <person name="Finn R."/>
            <person name="Kale V."/>
            <person name="Holt S."/>
            <person name="Cochrane G."/>
            <person name="Meng A."/>
            <person name="Brown T."/>
            <person name="Cohen L."/>
        </authorList>
    </citation>
    <scope>NUCLEOTIDE SEQUENCE</scope>
    <source>
        <strain evidence="12">Pop2</strain>
    </source>
</reference>
<dbReference type="InterPro" id="IPR006153">
    <property type="entry name" value="Cation/H_exchanger_TM"/>
</dbReference>
<evidence type="ECO:0000256" key="4">
    <source>
        <dbReference type="ARBA" id="ARBA00022692"/>
    </source>
</evidence>
<evidence type="ECO:0000256" key="7">
    <source>
        <dbReference type="ARBA" id="ARBA00023065"/>
    </source>
</evidence>
<proteinExistence type="predicted"/>
<sequence length="460" mass="49978">MQDASTAATNVGRGYEVRHIVRRIEENDSSTPSMRRKRSIGNSSTLTSSSSPSGSVLQYPPPSPQNEHDPTIVGAIVLVLLVFVSFAIFLFYSPSVMEAMIVASSIALCSTTVVSENLHAAGLGGTTWGNGVLKMIAMQDLFMVPILALPEMIGYFNEIVNENSSHHAYGKEEEYGSVKEADDDDDIASHEEKILRKFSSGILFHLVIVAMFAKGSIFLAKHVVHAAAMADAKMKSVKSCELFTLSVVAYALLMATICEELQLSIEAGALFAGIVLIKSPHVPKVLDSIESITSVFGGMFLTSMGTIISPAFVMSHIGTIMLLVVCIGLFKMVLVSIVLNRCFDYGITPSLAVGSAMAQISEISLVVLAKSQRLGLVSRKVYLMLIPTTCILLSLAPFSASHLRRLKMQEITGNDDGHVPFYLCFLRTISILRHPRQKTAIIPMHSLRSEDGDDSKSHHR</sequence>
<dbReference type="AlphaFoldDB" id="A0A7S1ZZG6"/>
<accession>A0A7S1ZZG6</accession>
<comment type="subcellular location">
    <subcellularLocation>
        <location evidence="1">Membrane</location>
        <topology evidence="1">Multi-pass membrane protein</topology>
    </subcellularLocation>
</comment>
<dbReference type="Pfam" id="PF00999">
    <property type="entry name" value="Na_H_Exchanger"/>
    <property type="match status" value="1"/>
</dbReference>
<feature type="region of interest" description="Disordered" evidence="9">
    <location>
        <begin position="22"/>
        <end position="66"/>
    </location>
</feature>
<feature type="transmembrane region" description="Helical" evidence="10">
    <location>
        <begin position="381"/>
        <end position="400"/>
    </location>
</feature>
<evidence type="ECO:0000256" key="9">
    <source>
        <dbReference type="SAM" id="MobiDB-lite"/>
    </source>
</evidence>
<gene>
    <name evidence="12" type="ORF">DBRI1063_LOCUS22870</name>
</gene>
<evidence type="ECO:0000256" key="5">
    <source>
        <dbReference type="ARBA" id="ARBA00022729"/>
    </source>
</evidence>
<feature type="transmembrane region" description="Helical" evidence="10">
    <location>
        <begin position="72"/>
        <end position="92"/>
    </location>
</feature>
<evidence type="ECO:0000256" key="1">
    <source>
        <dbReference type="ARBA" id="ARBA00004141"/>
    </source>
</evidence>
<evidence type="ECO:0000256" key="8">
    <source>
        <dbReference type="ARBA" id="ARBA00023136"/>
    </source>
</evidence>
<feature type="transmembrane region" description="Helical" evidence="10">
    <location>
        <begin position="292"/>
        <end position="313"/>
    </location>
</feature>
<keyword evidence="5" id="KW-0732">Signal</keyword>
<dbReference type="Gene3D" id="1.20.1530.20">
    <property type="match status" value="1"/>
</dbReference>
<dbReference type="PANTHER" id="PTHR16254:SF14">
    <property type="entry name" value="TRANSMEMBRANE AND COILED-COIL DOMAIN-CONTAINING PROTEIN 3"/>
    <property type="match status" value="1"/>
</dbReference>
<keyword evidence="8 10" id="KW-0472">Membrane</keyword>
<protein>
    <recommendedName>
        <fullName evidence="11">Cation/H+ exchanger transmembrane domain-containing protein</fullName>
    </recommendedName>
</protein>
<keyword evidence="6 10" id="KW-1133">Transmembrane helix</keyword>
<feature type="compositionally biased region" description="Low complexity" evidence="9">
    <location>
        <begin position="40"/>
        <end position="55"/>
    </location>
</feature>
<evidence type="ECO:0000256" key="6">
    <source>
        <dbReference type="ARBA" id="ARBA00022989"/>
    </source>
</evidence>
<dbReference type="EMBL" id="HBGN01035617">
    <property type="protein sequence ID" value="CAD9353231.1"/>
    <property type="molecule type" value="Transcribed_RNA"/>
</dbReference>
<dbReference type="GO" id="GO:0016020">
    <property type="term" value="C:membrane"/>
    <property type="evidence" value="ECO:0007669"/>
    <property type="project" value="UniProtKB-SubCell"/>
</dbReference>
<keyword evidence="4 10" id="KW-0812">Transmembrane</keyword>
<evidence type="ECO:0000259" key="11">
    <source>
        <dbReference type="Pfam" id="PF00999"/>
    </source>
</evidence>
<evidence type="ECO:0000256" key="3">
    <source>
        <dbReference type="ARBA" id="ARBA00022449"/>
    </source>
</evidence>